<dbReference type="InterPro" id="IPR000524">
    <property type="entry name" value="Tscrpt_reg_HTH_GntR"/>
</dbReference>
<accession>G9YIY3</accession>
<dbReference type="Pfam" id="PF07729">
    <property type="entry name" value="FCD"/>
    <property type="match status" value="1"/>
</dbReference>
<dbReference type="STRING" id="861450.HMPREF0080_01627"/>
<dbReference type="PANTHER" id="PTHR43537">
    <property type="entry name" value="TRANSCRIPTIONAL REGULATOR, GNTR FAMILY"/>
    <property type="match status" value="1"/>
</dbReference>
<keyword evidence="6" id="KW-1185">Reference proteome</keyword>
<dbReference type="PANTHER" id="PTHR43537:SF5">
    <property type="entry name" value="UXU OPERON TRANSCRIPTIONAL REGULATOR"/>
    <property type="match status" value="1"/>
</dbReference>
<dbReference type="RefSeq" id="WP_006790594.1">
    <property type="nucleotide sequence ID" value="NZ_JH417604.1"/>
</dbReference>
<organism evidence="5 6">
    <name type="scientific">Anaeroglobus geminatus F0357</name>
    <dbReference type="NCBI Taxonomy" id="861450"/>
    <lineage>
        <taxon>Bacteria</taxon>
        <taxon>Bacillati</taxon>
        <taxon>Bacillota</taxon>
        <taxon>Negativicutes</taxon>
        <taxon>Veillonellales</taxon>
        <taxon>Veillonellaceae</taxon>
        <taxon>Anaeroglobus</taxon>
    </lineage>
</organism>
<dbReference type="Pfam" id="PF00392">
    <property type="entry name" value="GntR"/>
    <property type="match status" value="1"/>
</dbReference>
<reference evidence="5 6" key="1">
    <citation type="submission" date="2011-08" db="EMBL/GenBank/DDBJ databases">
        <authorList>
            <person name="Weinstock G."/>
            <person name="Sodergren E."/>
            <person name="Clifton S."/>
            <person name="Fulton L."/>
            <person name="Fulton B."/>
            <person name="Courtney L."/>
            <person name="Fronick C."/>
            <person name="Harrison M."/>
            <person name="Strong C."/>
            <person name="Farmer C."/>
            <person name="Delahaunty K."/>
            <person name="Markovic C."/>
            <person name="Hall O."/>
            <person name="Minx P."/>
            <person name="Tomlinson C."/>
            <person name="Mitreva M."/>
            <person name="Hou S."/>
            <person name="Chen J."/>
            <person name="Wollam A."/>
            <person name="Pepin K.H."/>
            <person name="Johnson M."/>
            <person name="Bhonagiri V."/>
            <person name="Zhang X."/>
            <person name="Suruliraj S."/>
            <person name="Warren W."/>
            <person name="Chinwalla A."/>
            <person name="Mardis E.R."/>
            <person name="Wilson R.K."/>
        </authorList>
    </citation>
    <scope>NUCLEOTIDE SEQUENCE [LARGE SCALE GENOMIC DNA]</scope>
    <source>
        <strain evidence="5 6">F0357</strain>
    </source>
</reference>
<dbReference type="InterPro" id="IPR011711">
    <property type="entry name" value="GntR_C"/>
</dbReference>
<comment type="caution">
    <text evidence="5">The sequence shown here is derived from an EMBL/GenBank/DDBJ whole genome shotgun (WGS) entry which is preliminary data.</text>
</comment>
<name>G9YIY3_9FIRM</name>
<dbReference type="GO" id="GO:0003677">
    <property type="term" value="F:DNA binding"/>
    <property type="evidence" value="ECO:0007669"/>
    <property type="project" value="UniProtKB-KW"/>
</dbReference>
<dbReference type="eggNOG" id="COG1802">
    <property type="taxonomic scope" value="Bacteria"/>
</dbReference>
<sequence length="240" mass="28090">MDGQVIQRLRKENPFMPLQDIIHEILLQEIVTFQLLPGSKITQSHVAKTLGVSRSPVNAALQRLAKNQYVEKSGAYRVASFSEKECKDMMELAVQLEAYAAGRAVMIMTDKQLDELYELAYLLQKKGWENTKRRNICYCSETIELERQFHRKIICLADHPLLLAIYDQIKYRLFRYRSYLMYNPPKGYYSIVSKDHLIICDVLKLRNKVMAEAVVQRHVSFAENFLKDIMDKRLYMGNEE</sequence>
<dbReference type="InterPro" id="IPR036388">
    <property type="entry name" value="WH-like_DNA-bd_sf"/>
</dbReference>
<evidence type="ECO:0000313" key="6">
    <source>
        <dbReference type="Proteomes" id="UP000005481"/>
    </source>
</evidence>
<dbReference type="Gene3D" id="1.10.10.10">
    <property type="entry name" value="Winged helix-like DNA-binding domain superfamily/Winged helix DNA-binding domain"/>
    <property type="match status" value="1"/>
</dbReference>
<gene>
    <name evidence="5" type="ORF">HMPREF0080_01627</name>
</gene>
<dbReference type="AlphaFoldDB" id="G9YIY3"/>
<protein>
    <submittedName>
        <fullName evidence="5">FCD domain protein</fullName>
    </submittedName>
</protein>
<dbReference type="SUPFAM" id="SSF48008">
    <property type="entry name" value="GntR ligand-binding domain-like"/>
    <property type="match status" value="1"/>
</dbReference>
<dbReference type="Gene3D" id="1.20.120.530">
    <property type="entry name" value="GntR ligand-binding domain-like"/>
    <property type="match status" value="1"/>
</dbReference>
<evidence type="ECO:0000259" key="4">
    <source>
        <dbReference type="PROSITE" id="PS50949"/>
    </source>
</evidence>
<evidence type="ECO:0000313" key="5">
    <source>
        <dbReference type="EMBL" id="EHM39276.1"/>
    </source>
</evidence>
<dbReference type="SUPFAM" id="SSF46785">
    <property type="entry name" value="Winged helix' DNA-binding domain"/>
    <property type="match status" value="1"/>
</dbReference>
<evidence type="ECO:0000256" key="3">
    <source>
        <dbReference type="ARBA" id="ARBA00023163"/>
    </source>
</evidence>
<dbReference type="InterPro" id="IPR008920">
    <property type="entry name" value="TF_FadR/GntR_C"/>
</dbReference>
<dbReference type="InterPro" id="IPR036390">
    <property type="entry name" value="WH_DNA-bd_sf"/>
</dbReference>
<dbReference type="OrthoDB" id="1625652at2"/>
<feature type="domain" description="HTH gntR-type" evidence="4">
    <location>
        <begin position="16"/>
        <end position="85"/>
    </location>
</feature>
<dbReference type="PROSITE" id="PS50949">
    <property type="entry name" value="HTH_GNTR"/>
    <property type="match status" value="1"/>
</dbReference>
<dbReference type="HOGENOM" id="CLU_017584_5_2_9"/>
<evidence type="ECO:0000256" key="1">
    <source>
        <dbReference type="ARBA" id="ARBA00023015"/>
    </source>
</evidence>
<dbReference type="SMART" id="SM00345">
    <property type="entry name" value="HTH_GNTR"/>
    <property type="match status" value="1"/>
</dbReference>
<keyword evidence="3" id="KW-0804">Transcription</keyword>
<dbReference type="GO" id="GO:0003700">
    <property type="term" value="F:DNA-binding transcription factor activity"/>
    <property type="evidence" value="ECO:0007669"/>
    <property type="project" value="InterPro"/>
</dbReference>
<dbReference type="Proteomes" id="UP000005481">
    <property type="component" value="Unassembled WGS sequence"/>
</dbReference>
<keyword evidence="1" id="KW-0805">Transcription regulation</keyword>
<proteinExistence type="predicted"/>
<evidence type="ECO:0000256" key="2">
    <source>
        <dbReference type="ARBA" id="ARBA00023125"/>
    </source>
</evidence>
<keyword evidence="2" id="KW-0238">DNA-binding</keyword>
<dbReference type="EMBL" id="AGCJ01000071">
    <property type="protein sequence ID" value="EHM39276.1"/>
    <property type="molecule type" value="Genomic_DNA"/>
</dbReference>